<feature type="domain" description="Methyltransferase" evidence="4">
    <location>
        <begin position="46"/>
        <end position="138"/>
    </location>
</feature>
<dbReference type="Gene3D" id="3.40.50.150">
    <property type="entry name" value="Vaccinia Virus protein VP39"/>
    <property type="match status" value="1"/>
</dbReference>
<dbReference type="PANTHER" id="PTHR43464:SF19">
    <property type="entry name" value="UBIQUINONE BIOSYNTHESIS O-METHYLTRANSFERASE, MITOCHONDRIAL"/>
    <property type="match status" value="1"/>
</dbReference>
<keyword evidence="1 5" id="KW-0489">Methyltransferase</keyword>
<dbReference type="AlphaFoldDB" id="A0A318M359"/>
<dbReference type="OrthoDB" id="3825914at2"/>
<evidence type="ECO:0000313" key="5">
    <source>
        <dbReference type="EMBL" id="PXY24547.1"/>
    </source>
</evidence>
<dbReference type="EMBL" id="MASU01000013">
    <property type="protein sequence ID" value="PXY24547.1"/>
    <property type="molecule type" value="Genomic_DNA"/>
</dbReference>
<dbReference type="InterPro" id="IPR041698">
    <property type="entry name" value="Methyltransf_25"/>
</dbReference>
<dbReference type="GO" id="GO:0032259">
    <property type="term" value="P:methylation"/>
    <property type="evidence" value="ECO:0007669"/>
    <property type="project" value="UniProtKB-KW"/>
</dbReference>
<proteinExistence type="predicted"/>
<name>A0A318M359_9PSEU</name>
<evidence type="ECO:0000256" key="1">
    <source>
        <dbReference type="ARBA" id="ARBA00022603"/>
    </source>
</evidence>
<protein>
    <submittedName>
        <fullName evidence="5">SAM-dependent methyltransferase</fullName>
    </submittedName>
</protein>
<gene>
    <name evidence="5" type="ORF">BA062_27555</name>
</gene>
<dbReference type="SUPFAM" id="SSF53335">
    <property type="entry name" value="S-adenosyl-L-methionine-dependent methyltransferases"/>
    <property type="match status" value="1"/>
</dbReference>
<evidence type="ECO:0000259" key="4">
    <source>
        <dbReference type="Pfam" id="PF13649"/>
    </source>
</evidence>
<dbReference type="Pfam" id="PF13649">
    <property type="entry name" value="Methyltransf_25"/>
    <property type="match status" value="1"/>
</dbReference>
<accession>A0A318M359</accession>
<evidence type="ECO:0000256" key="3">
    <source>
        <dbReference type="ARBA" id="ARBA00022691"/>
    </source>
</evidence>
<comment type="caution">
    <text evidence="5">The sequence shown here is derived from an EMBL/GenBank/DDBJ whole genome shotgun (WGS) entry which is preliminary data.</text>
</comment>
<keyword evidence="3" id="KW-0949">S-adenosyl-L-methionine</keyword>
<evidence type="ECO:0000256" key="2">
    <source>
        <dbReference type="ARBA" id="ARBA00022679"/>
    </source>
</evidence>
<evidence type="ECO:0000313" key="6">
    <source>
        <dbReference type="Proteomes" id="UP000247892"/>
    </source>
</evidence>
<dbReference type="CDD" id="cd02440">
    <property type="entry name" value="AdoMet_MTases"/>
    <property type="match status" value="1"/>
</dbReference>
<dbReference type="InterPro" id="IPR029063">
    <property type="entry name" value="SAM-dependent_MTases_sf"/>
</dbReference>
<dbReference type="Proteomes" id="UP000247892">
    <property type="component" value="Unassembled WGS sequence"/>
</dbReference>
<sequence>MEEPRRSVPRTDFDSAYVDKWAPWIIGEPQPAIVALEREGWITGRVLDPGCGAGEHTIHLTRLGYDVLGVDFSEPAVEQARANAGAKGVAARFAVADVLDLGTERRYDTVVDSALFHVFGDADRATYVRSLHAACKQGARVHVLALSDAEPGLGPRIPDSLIRDAFTDGWVLEDLRPDRYRVVVGAEDAERLGLAAGEPADMAAWLARVRRDG</sequence>
<reference evidence="5 6" key="1">
    <citation type="submission" date="2016-07" db="EMBL/GenBank/DDBJ databases">
        <title>Draft genome sequence of Prauserella sp. YIM 121212, isolated from alkaline soil.</title>
        <authorList>
            <person name="Ruckert C."/>
            <person name="Albersmeier A."/>
            <person name="Jiang C.-L."/>
            <person name="Jiang Y."/>
            <person name="Kalinowski J."/>
            <person name="Schneider O."/>
            <person name="Winkler A."/>
            <person name="Zotchev S.B."/>
        </authorList>
    </citation>
    <scope>NUCLEOTIDE SEQUENCE [LARGE SCALE GENOMIC DNA]</scope>
    <source>
        <strain evidence="5 6">YIM 121212</strain>
    </source>
</reference>
<keyword evidence="2 5" id="KW-0808">Transferase</keyword>
<dbReference type="GO" id="GO:0008168">
    <property type="term" value="F:methyltransferase activity"/>
    <property type="evidence" value="ECO:0007669"/>
    <property type="project" value="UniProtKB-KW"/>
</dbReference>
<keyword evidence="6" id="KW-1185">Reference proteome</keyword>
<dbReference type="PANTHER" id="PTHR43464">
    <property type="entry name" value="METHYLTRANSFERASE"/>
    <property type="match status" value="1"/>
</dbReference>
<organism evidence="5 6">
    <name type="scientific">Prauserella flavalba</name>
    <dbReference type="NCBI Taxonomy" id="1477506"/>
    <lineage>
        <taxon>Bacteria</taxon>
        <taxon>Bacillati</taxon>
        <taxon>Actinomycetota</taxon>
        <taxon>Actinomycetes</taxon>
        <taxon>Pseudonocardiales</taxon>
        <taxon>Pseudonocardiaceae</taxon>
        <taxon>Prauserella</taxon>
    </lineage>
</organism>